<name>M9LHE5_PAEPP</name>
<evidence type="ECO:0000259" key="1">
    <source>
        <dbReference type="Pfam" id="PF07833"/>
    </source>
</evidence>
<protein>
    <recommendedName>
        <fullName evidence="1">Copper amine oxidase-like N-terminal domain-containing protein</fullName>
    </recommendedName>
</protein>
<evidence type="ECO:0000313" key="2">
    <source>
        <dbReference type="EMBL" id="GAC42190.1"/>
    </source>
</evidence>
<proteinExistence type="predicted"/>
<sequence length="74" mass="7958">FNTCSVVSSACSTSCFSRWRLISATTGSSQCYLATVIIDGVTYFPARAVANAVGADIAWDNKRKTAKMTTKEAR</sequence>
<feature type="domain" description="Copper amine oxidase-like N-terminal" evidence="1">
    <location>
        <begin position="33"/>
        <end position="72"/>
    </location>
</feature>
<dbReference type="Proteomes" id="UP000029453">
    <property type="component" value="Unassembled WGS sequence"/>
</dbReference>
<feature type="non-terminal residue" evidence="2">
    <location>
        <position position="1"/>
    </location>
</feature>
<accession>M9LHE5</accession>
<keyword evidence="3" id="KW-1185">Reference proteome</keyword>
<dbReference type="EMBL" id="BALG01000078">
    <property type="protein sequence ID" value="GAC42190.1"/>
    <property type="molecule type" value="Genomic_DNA"/>
</dbReference>
<organism evidence="2 3">
    <name type="scientific">Paenibacillus popilliae ATCC 14706</name>
    <dbReference type="NCBI Taxonomy" id="1212764"/>
    <lineage>
        <taxon>Bacteria</taxon>
        <taxon>Bacillati</taxon>
        <taxon>Bacillota</taxon>
        <taxon>Bacilli</taxon>
        <taxon>Bacillales</taxon>
        <taxon>Paenibacillaceae</taxon>
        <taxon>Paenibacillus</taxon>
    </lineage>
</organism>
<reference evidence="2 3" key="1">
    <citation type="submission" date="2012-10" db="EMBL/GenBank/DDBJ databases">
        <title>Draft Genome Sequence of Paenibacillus popilliae ATCC 14706T.</title>
        <authorList>
            <person name="Iiyama K."/>
            <person name="Mori K."/>
            <person name="Mon H."/>
            <person name="Chieda Y."/>
            <person name="Lee J.M."/>
            <person name="Kusakabe T."/>
            <person name="Tashiro K."/>
            <person name="Asano S."/>
            <person name="Yasunaga-Aoki C."/>
            <person name="Shimizu S."/>
        </authorList>
    </citation>
    <scope>NUCLEOTIDE SEQUENCE [LARGE SCALE GENOMIC DNA]</scope>
    <source>
        <strain evidence="2 3">ATCC 14706</strain>
    </source>
</reference>
<dbReference type="InterPro" id="IPR036582">
    <property type="entry name" value="Mao_N_sf"/>
</dbReference>
<dbReference type="Pfam" id="PF07833">
    <property type="entry name" value="Cu_amine_oxidN1"/>
    <property type="match status" value="1"/>
</dbReference>
<dbReference type="InterPro" id="IPR012854">
    <property type="entry name" value="Cu_amine_oxidase-like_N"/>
</dbReference>
<evidence type="ECO:0000313" key="3">
    <source>
        <dbReference type="Proteomes" id="UP000029453"/>
    </source>
</evidence>
<comment type="caution">
    <text evidence="2">The sequence shown here is derived from an EMBL/GenBank/DDBJ whole genome shotgun (WGS) entry which is preliminary data.</text>
</comment>
<dbReference type="AlphaFoldDB" id="M9LHE5"/>
<dbReference type="SUPFAM" id="SSF55383">
    <property type="entry name" value="Copper amine oxidase, domain N"/>
    <property type="match status" value="1"/>
</dbReference>
<gene>
    <name evidence="2" type="ORF">PPOP_1547</name>
</gene>